<accession>A0AB73T949</accession>
<gene>
    <name evidence="5" type="ORF">C7383_10184</name>
</gene>
<dbReference type="GO" id="GO:0046872">
    <property type="term" value="F:metal ion binding"/>
    <property type="evidence" value="ECO:0007669"/>
    <property type="project" value="UniProtKB-KW"/>
</dbReference>
<dbReference type="RefSeq" id="WP_109624168.1">
    <property type="nucleotide sequence ID" value="NZ_JANKBI010000001.1"/>
</dbReference>
<reference evidence="5 6" key="1">
    <citation type="submission" date="2018-05" db="EMBL/GenBank/DDBJ databases">
        <authorList>
            <person name="Goeker M."/>
            <person name="Huntemann M."/>
            <person name="Clum A."/>
            <person name="Pillay M."/>
            <person name="Palaniappan K."/>
            <person name="Varghese N."/>
            <person name="Mikhailova N."/>
            <person name="Stamatis D."/>
            <person name="Reddy T."/>
            <person name="Daum C."/>
            <person name="Shapiro N."/>
            <person name="Ivanova N."/>
            <person name="Kyrpides N."/>
            <person name="Woyke T."/>
        </authorList>
    </citation>
    <scope>NUCLEOTIDE SEQUENCE [LARGE SCALE GENOMIC DNA]</scope>
    <source>
        <strain evidence="5 6">DSM 26524</strain>
    </source>
</reference>
<feature type="binding site" evidence="4">
    <location>
        <position position="65"/>
    </location>
    <ligand>
        <name>a divalent metal cation</name>
        <dbReference type="ChEBI" id="CHEBI:60240"/>
        <label>1</label>
    </ligand>
</feature>
<evidence type="ECO:0000256" key="1">
    <source>
        <dbReference type="ARBA" id="ARBA00006964"/>
    </source>
</evidence>
<proteinExistence type="inferred from homology"/>
<evidence type="ECO:0000256" key="2">
    <source>
        <dbReference type="ARBA" id="ARBA00022112"/>
    </source>
</evidence>
<dbReference type="EMBL" id="QGGY01000001">
    <property type="protein sequence ID" value="PWJ78716.1"/>
    <property type="molecule type" value="Genomic_DNA"/>
</dbReference>
<dbReference type="Pfam" id="PF01784">
    <property type="entry name" value="DUF34_NIF3"/>
    <property type="match status" value="1"/>
</dbReference>
<dbReference type="FunFam" id="3.40.1390.30:FF:000001">
    <property type="entry name" value="GTP cyclohydrolase 1 type 2"/>
    <property type="match status" value="1"/>
</dbReference>
<comment type="similarity">
    <text evidence="1">Belongs to the GTP cyclohydrolase I type 2/NIF3 family.</text>
</comment>
<feature type="binding site" evidence="4">
    <location>
        <position position="64"/>
    </location>
    <ligand>
        <name>a divalent metal cation</name>
        <dbReference type="ChEBI" id="CHEBI:60240"/>
        <label>2</label>
    </ligand>
</feature>
<name>A0AB73T949_9FIRM</name>
<evidence type="ECO:0000313" key="6">
    <source>
        <dbReference type="Proteomes" id="UP000245412"/>
    </source>
</evidence>
<protein>
    <recommendedName>
        <fullName evidence="2">GTP cyclohydrolase 1 type 2 homolog</fullName>
    </recommendedName>
</protein>
<keyword evidence="3 4" id="KW-0479">Metal-binding</keyword>
<dbReference type="PANTHER" id="PTHR13799:SF14">
    <property type="entry name" value="GTP CYCLOHYDROLASE 1 TYPE 2 HOMOLOG"/>
    <property type="match status" value="1"/>
</dbReference>
<dbReference type="InterPro" id="IPR036069">
    <property type="entry name" value="DUF34/NIF3_sf"/>
</dbReference>
<dbReference type="AlphaFoldDB" id="A0AB73T949"/>
<feature type="binding site" evidence="4">
    <location>
        <position position="230"/>
    </location>
    <ligand>
        <name>a divalent metal cation</name>
        <dbReference type="ChEBI" id="CHEBI:60240"/>
        <label>1</label>
    </ligand>
</feature>
<evidence type="ECO:0000256" key="3">
    <source>
        <dbReference type="ARBA" id="ARBA00022723"/>
    </source>
</evidence>
<evidence type="ECO:0000256" key="4">
    <source>
        <dbReference type="PIRSR" id="PIRSR602678-1"/>
    </source>
</evidence>
<keyword evidence="6" id="KW-1185">Reference proteome</keyword>
<feature type="binding site" evidence="4">
    <location>
        <position position="226"/>
    </location>
    <ligand>
        <name>a divalent metal cation</name>
        <dbReference type="ChEBI" id="CHEBI:60240"/>
        <label>1</label>
    </ligand>
</feature>
<comment type="caution">
    <text evidence="5">The sequence shown here is derived from an EMBL/GenBank/DDBJ whole genome shotgun (WGS) entry which is preliminary data.</text>
</comment>
<dbReference type="NCBIfam" id="TIGR00486">
    <property type="entry name" value="YbgI_SA1388"/>
    <property type="match status" value="1"/>
</dbReference>
<evidence type="ECO:0000313" key="5">
    <source>
        <dbReference type="EMBL" id="PWJ78716.1"/>
    </source>
</evidence>
<dbReference type="GO" id="GO:0005737">
    <property type="term" value="C:cytoplasm"/>
    <property type="evidence" value="ECO:0007669"/>
    <property type="project" value="TreeGrafter"/>
</dbReference>
<dbReference type="SUPFAM" id="SSF102705">
    <property type="entry name" value="NIF3 (NGG1p interacting factor 3)-like"/>
    <property type="match status" value="1"/>
</dbReference>
<feature type="binding site" evidence="4">
    <location>
        <position position="103"/>
    </location>
    <ligand>
        <name>a divalent metal cation</name>
        <dbReference type="ChEBI" id="CHEBI:60240"/>
        <label>1</label>
    </ligand>
</feature>
<dbReference type="Gene3D" id="3.40.1390.30">
    <property type="entry name" value="NIF3 (NGG1p interacting factor 3)-like"/>
    <property type="match status" value="2"/>
</dbReference>
<organism evidence="5 6">
    <name type="scientific">Murimonas intestini</name>
    <dbReference type="NCBI Taxonomy" id="1337051"/>
    <lineage>
        <taxon>Bacteria</taxon>
        <taxon>Bacillati</taxon>
        <taxon>Bacillota</taxon>
        <taxon>Clostridia</taxon>
        <taxon>Lachnospirales</taxon>
        <taxon>Lachnospiraceae</taxon>
        <taxon>Murimonas</taxon>
    </lineage>
</organism>
<dbReference type="InterPro" id="IPR002678">
    <property type="entry name" value="DUF34/NIF3"/>
</dbReference>
<sequence>MKCGDLIEKLEESFPLSYAAGWDNPGLMAGRREKEVKRVYIGLDATDEVIRDAKEKGADMLLTHHPLLFSPVRKVNTDDFTGRRLVELIQSDISCYAMHTNYDVAMMAPLASRMLGLRDEEVLDITCTNEVTGEPEGFGRTGWLPAPVTLKECCELVKRVFGLEHVILYGDEEKVVSRAAVSPGSGKSMVQPAIWTGAEVLISGDFGHHEGIDSMMQGLAVIDAGHYGLEHIFISQMEEYMKKNHPDLEVYLEPVRNPFRIL</sequence>
<dbReference type="PANTHER" id="PTHR13799">
    <property type="entry name" value="NGG1 INTERACTING FACTOR 3"/>
    <property type="match status" value="1"/>
</dbReference>
<dbReference type="Proteomes" id="UP000245412">
    <property type="component" value="Unassembled WGS sequence"/>
</dbReference>